<feature type="domain" description="CBS" evidence="1">
    <location>
        <begin position="91"/>
        <end position="142"/>
    </location>
</feature>
<dbReference type="Pfam" id="PF00571">
    <property type="entry name" value="CBS"/>
    <property type="match status" value="1"/>
</dbReference>
<dbReference type="InterPro" id="IPR000644">
    <property type="entry name" value="CBS_dom"/>
</dbReference>
<dbReference type="InterPro" id="IPR046342">
    <property type="entry name" value="CBS_dom_sf"/>
</dbReference>
<evidence type="ECO:0000259" key="1">
    <source>
        <dbReference type="Pfam" id="PF00571"/>
    </source>
</evidence>
<sequence>MEAKDFLPSEPLTEANKWWWKIPVSNLSLKKPLLSKGMSCQNTVDLLKSAKDTQQLLVTDEKEMYVKGIVTLDAVLSNLISGKVNRNDCAEKIMIKQFTKVKASTTLGKVSRILENESYAVVVSDDSTLIGLVNQNDIFNFITKNNECNNAK</sequence>
<organism evidence="2 3">
    <name type="scientific">Cardiocondyla obscurior</name>
    <dbReference type="NCBI Taxonomy" id="286306"/>
    <lineage>
        <taxon>Eukaryota</taxon>
        <taxon>Metazoa</taxon>
        <taxon>Ecdysozoa</taxon>
        <taxon>Arthropoda</taxon>
        <taxon>Hexapoda</taxon>
        <taxon>Insecta</taxon>
        <taxon>Pterygota</taxon>
        <taxon>Neoptera</taxon>
        <taxon>Endopterygota</taxon>
        <taxon>Hymenoptera</taxon>
        <taxon>Apocrita</taxon>
        <taxon>Aculeata</taxon>
        <taxon>Formicoidea</taxon>
        <taxon>Formicidae</taxon>
        <taxon>Myrmicinae</taxon>
        <taxon>Cardiocondyla</taxon>
    </lineage>
</organism>
<gene>
    <name evidence="2" type="ORF">PUN28_006567</name>
</gene>
<dbReference type="SUPFAM" id="SSF54631">
    <property type="entry name" value="CBS-domain pair"/>
    <property type="match status" value="1"/>
</dbReference>
<proteinExistence type="predicted"/>
<name>A0AAW2GAZ7_9HYME</name>
<dbReference type="Gene3D" id="3.10.580.10">
    <property type="entry name" value="CBS-domain"/>
    <property type="match status" value="1"/>
</dbReference>
<evidence type="ECO:0000313" key="2">
    <source>
        <dbReference type="EMBL" id="KAL0124790.1"/>
    </source>
</evidence>
<evidence type="ECO:0000313" key="3">
    <source>
        <dbReference type="Proteomes" id="UP001430953"/>
    </source>
</evidence>
<dbReference type="Proteomes" id="UP001430953">
    <property type="component" value="Unassembled WGS sequence"/>
</dbReference>
<dbReference type="AlphaFoldDB" id="A0AAW2GAZ7"/>
<dbReference type="EMBL" id="JADYXP020000005">
    <property type="protein sequence ID" value="KAL0124790.1"/>
    <property type="molecule type" value="Genomic_DNA"/>
</dbReference>
<accession>A0AAW2GAZ7</accession>
<protein>
    <recommendedName>
        <fullName evidence="1">CBS domain-containing protein</fullName>
    </recommendedName>
</protein>
<comment type="caution">
    <text evidence="2">The sequence shown here is derived from an EMBL/GenBank/DDBJ whole genome shotgun (WGS) entry which is preliminary data.</text>
</comment>
<keyword evidence="3" id="KW-1185">Reference proteome</keyword>
<reference evidence="2 3" key="1">
    <citation type="submission" date="2023-03" db="EMBL/GenBank/DDBJ databases">
        <title>High recombination rates correlate with genetic variation in Cardiocondyla obscurior ants.</title>
        <authorList>
            <person name="Errbii M."/>
        </authorList>
    </citation>
    <scope>NUCLEOTIDE SEQUENCE [LARGE SCALE GENOMIC DNA]</scope>
    <source>
        <strain evidence="2">Alpha-2009</strain>
        <tissue evidence="2">Whole body</tissue>
    </source>
</reference>